<keyword evidence="3" id="KW-1185">Reference proteome</keyword>
<evidence type="ECO:0000313" key="2">
    <source>
        <dbReference type="EMBL" id="KAH3705025.1"/>
    </source>
</evidence>
<proteinExistence type="predicted"/>
<sequence length="62" mass="6733">MRYVKRLKKTTGNRCTGYTKTTSGTLTTITSVRNAARASVTRTTLSSAHGNSTSGTTTRYTR</sequence>
<reference evidence="2" key="1">
    <citation type="journal article" date="2019" name="bioRxiv">
        <title>The Genome of the Zebra Mussel, Dreissena polymorpha: A Resource for Invasive Species Research.</title>
        <authorList>
            <person name="McCartney M.A."/>
            <person name="Auch B."/>
            <person name="Kono T."/>
            <person name="Mallez S."/>
            <person name="Zhang Y."/>
            <person name="Obille A."/>
            <person name="Becker A."/>
            <person name="Abrahante J.E."/>
            <person name="Garbe J."/>
            <person name="Badalamenti J.P."/>
            <person name="Herman A."/>
            <person name="Mangelson H."/>
            <person name="Liachko I."/>
            <person name="Sullivan S."/>
            <person name="Sone E.D."/>
            <person name="Koren S."/>
            <person name="Silverstein K.A.T."/>
            <person name="Beckman K.B."/>
            <person name="Gohl D.M."/>
        </authorList>
    </citation>
    <scope>NUCLEOTIDE SEQUENCE</scope>
    <source>
        <strain evidence="2">Duluth1</strain>
        <tissue evidence="2">Whole animal</tissue>
    </source>
</reference>
<comment type="caution">
    <text evidence="2">The sequence shown here is derived from an EMBL/GenBank/DDBJ whole genome shotgun (WGS) entry which is preliminary data.</text>
</comment>
<gene>
    <name evidence="2" type="ORF">DPMN_080088</name>
</gene>
<feature type="region of interest" description="Disordered" evidence="1">
    <location>
        <begin position="40"/>
        <end position="62"/>
    </location>
</feature>
<dbReference type="AlphaFoldDB" id="A0A9D3YTT7"/>
<accession>A0A9D3YTT7</accession>
<reference evidence="2" key="2">
    <citation type="submission" date="2020-11" db="EMBL/GenBank/DDBJ databases">
        <authorList>
            <person name="McCartney M.A."/>
            <person name="Auch B."/>
            <person name="Kono T."/>
            <person name="Mallez S."/>
            <person name="Becker A."/>
            <person name="Gohl D.M."/>
            <person name="Silverstein K.A.T."/>
            <person name="Koren S."/>
            <person name="Bechman K.B."/>
            <person name="Herman A."/>
            <person name="Abrahante J.E."/>
            <person name="Garbe J."/>
        </authorList>
    </citation>
    <scope>NUCLEOTIDE SEQUENCE</scope>
    <source>
        <strain evidence="2">Duluth1</strain>
        <tissue evidence="2">Whole animal</tissue>
    </source>
</reference>
<dbReference type="Proteomes" id="UP000828390">
    <property type="component" value="Unassembled WGS sequence"/>
</dbReference>
<organism evidence="2 3">
    <name type="scientific">Dreissena polymorpha</name>
    <name type="common">Zebra mussel</name>
    <name type="synonym">Mytilus polymorpha</name>
    <dbReference type="NCBI Taxonomy" id="45954"/>
    <lineage>
        <taxon>Eukaryota</taxon>
        <taxon>Metazoa</taxon>
        <taxon>Spiralia</taxon>
        <taxon>Lophotrochozoa</taxon>
        <taxon>Mollusca</taxon>
        <taxon>Bivalvia</taxon>
        <taxon>Autobranchia</taxon>
        <taxon>Heteroconchia</taxon>
        <taxon>Euheterodonta</taxon>
        <taxon>Imparidentia</taxon>
        <taxon>Neoheterodontei</taxon>
        <taxon>Myida</taxon>
        <taxon>Dreissenoidea</taxon>
        <taxon>Dreissenidae</taxon>
        <taxon>Dreissena</taxon>
    </lineage>
</organism>
<evidence type="ECO:0000256" key="1">
    <source>
        <dbReference type="SAM" id="MobiDB-lite"/>
    </source>
</evidence>
<dbReference type="EMBL" id="JAIWYP010000015">
    <property type="protein sequence ID" value="KAH3705025.1"/>
    <property type="molecule type" value="Genomic_DNA"/>
</dbReference>
<protein>
    <submittedName>
        <fullName evidence="2">Uncharacterized protein</fullName>
    </submittedName>
</protein>
<name>A0A9D3YTT7_DREPO</name>
<evidence type="ECO:0000313" key="3">
    <source>
        <dbReference type="Proteomes" id="UP000828390"/>
    </source>
</evidence>